<evidence type="ECO:0000259" key="1">
    <source>
        <dbReference type="PROSITE" id="PS50280"/>
    </source>
</evidence>
<dbReference type="SUPFAM" id="SSF82199">
    <property type="entry name" value="SET domain"/>
    <property type="match status" value="1"/>
</dbReference>
<reference evidence="2 3" key="1">
    <citation type="journal article" date="2014" name="Genome Biol. Evol.">
        <title>The secreted proteins of Achlya hypogyna and Thraustotheca clavata identify the ancestral oomycete secretome and reveal gene acquisitions by horizontal gene transfer.</title>
        <authorList>
            <person name="Misner I."/>
            <person name="Blouin N."/>
            <person name="Leonard G."/>
            <person name="Richards T.A."/>
            <person name="Lane C.E."/>
        </authorList>
    </citation>
    <scope>NUCLEOTIDE SEQUENCE [LARGE SCALE GENOMIC DNA]</scope>
    <source>
        <strain evidence="2 3">ATCC 34112</strain>
    </source>
</reference>
<dbReference type="Gene3D" id="2.170.270.10">
    <property type="entry name" value="SET domain"/>
    <property type="match status" value="1"/>
</dbReference>
<feature type="domain" description="SET" evidence="1">
    <location>
        <begin position="168"/>
        <end position="393"/>
    </location>
</feature>
<protein>
    <recommendedName>
        <fullName evidence="1">SET domain-containing protein</fullName>
    </recommendedName>
</protein>
<evidence type="ECO:0000313" key="3">
    <source>
        <dbReference type="Proteomes" id="UP000243217"/>
    </source>
</evidence>
<dbReference type="PANTHER" id="PTHR47436">
    <property type="entry name" value="HISTONE-LYSINE N-METHYLTRANSFERASE ATXR2"/>
    <property type="match status" value="1"/>
</dbReference>
<dbReference type="InterPro" id="IPR044237">
    <property type="entry name" value="ATXR2-like"/>
</dbReference>
<name>A0A1W0A9P2_9STRA</name>
<proteinExistence type="predicted"/>
<dbReference type="EMBL" id="JNBS01000285">
    <property type="protein sequence ID" value="OQS07027.1"/>
    <property type="molecule type" value="Genomic_DNA"/>
</dbReference>
<sequence length="423" mass="47544">MAEEYFAKLIGSKPIRYGLVDGKGKALISCKTFGPGEPIFSEKPYVAMQHIANQALIQSCENCHVTVGSIEEQLAHILHVEPAAVPKMPEALQKDVHNEGKCACACGAVYCSPVCRSDAWERYHCLLCTAHPDTPMHDFFQHATDTNEIFILAAQVIARVLVQYAKTSNVELARQPVDMFCKLPWWEVVTSTADLEEGQTMEEYCDIFRHLLEQTFAILMDGLQFNIAHLEIHEPHPDEDSDFMTTLSWTNVIADCTRHGIINVDFFARIVGMFEMNNISMEVRHPLSHLAELHEDTDNAVIAKWLSDVQTQVHAQVKIYQDDDDEEEVTNEDEDENSIGFPDMDGTALFSLICTMNHSCEPNVAVCYESSGLATAVALTPIKVGDELNIAYIETEQDVEARAHDLSEYKFECHCPRCIAERE</sequence>
<dbReference type="InterPro" id="IPR046341">
    <property type="entry name" value="SET_dom_sf"/>
</dbReference>
<comment type="caution">
    <text evidence="2">The sequence shown here is derived from an EMBL/GenBank/DDBJ whole genome shotgun (WGS) entry which is preliminary data.</text>
</comment>
<dbReference type="OrthoDB" id="5945798at2759"/>
<gene>
    <name evidence="2" type="ORF">THRCLA_00970</name>
</gene>
<dbReference type="Proteomes" id="UP000243217">
    <property type="component" value="Unassembled WGS sequence"/>
</dbReference>
<dbReference type="GO" id="GO:0008168">
    <property type="term" value="F:methyltransferase activity"/>
    <property type="evidence" value="ECO:0007669"/>
    <property type="project" value="InterPro"/>
</dbReference>
<accession>A0A1W0A9P2</accession>
<dbReference type="AlphaFoldDB" id="A0A1W0A9P2"/>
<dbReference type="InterPro" id="IPR001214">
    <property type="entry name" value="SET_dom"/>
</dbReference>
<dbReference type="STRING" id="74557.A0A1W0A9P2"/>
<evidence type="ECO:0000313" key="2">
    <source>
        <dbReference type="EMBL" id="OQS07027.1"/>
    </source>
</evidence>
<keyword evidence="3" id="KW-1185">Reference proteome</keyword>
<dbReference type="CDD" id="cd20071">
    <property type="entry name" value="SET_SMYD"/>
    <property type="match status" value="1"/>
</dbReference>
<dbReference type="PROSITE" id="PS50280">
    <property type="entry name" value="SET"/>
    <property type="match status" value="1"/>
</dbReference>
<organism evidence="2 3">
    <name type="scientific">Thraustotheca clavata</name>
    <dbReference type="NCBI Taxonomy" id="74557"/>
    <lineage>
        <taxon>Eukaryota</taxon>
        <taxon>Sar</taxon>
        <taxon>Stramenopiles</taxon>
        <taxon>Oomycota</taxon>
        <taxon>Saprolegniomycetes</taxon>
        <taxon>Saprolegniales</taxon>
        <taxon>Achlyaceae</taxon>
        <taxon>Thraustotheca</taxon>
    </lineage>
</organism>
<dbReference type="Pfam" id="PF00856">
    <property type="entry name" value="SET"/>
    <property type="match status" value="1"/>
</dbReference>
<dbReference type="PANTHER" id="PTHR47436:SF1">
    <property type="entry name" value="SET DOMAIN-CONTAINING PROTEIN"/>
    <property type="match status" value="1"/>
</dbReference>